<evidence type="ECO:0000256" key="1">
    <source>
        <dbReference type="ARBA" id="ARBA00022723"/>
    </source>
</evidence>
<evidence type="ECO:0000256" key="4">
    <source>
        <dbReference type="PROSITE-ProRule" id="PRU00723"/>
    </source>
</evidence>
<gene>
    <name evidence="6" type="ORF">TM35_000072780</name>
</gene>
<name>A0A1X0P1M6_9TRYP</name>
<dbReference type="GeneID" id="39983504"/>
<sequence length="112" mass="12622">MHPQTPTYSDARSENSVSFNNVARYGRRGVDYSKFRTRTCRNYAMGLPCPFGENCAFSHGDAEPQAARVEEGEMPPPPPYAEAVETELLLPPAYPSRFRHDPYSFSGVLFEE</sequence>
<dbReference type="EMBL" id="NBCO01000007">
    <property type="protein sequence ID" value="ORC90854.1"/>
    <property type="molecule type" value="Genomic_DNA"/>
</dbReference>
<reference evidence="6 7" key="1">
    <citation type="submission" date="2017-03" db="EMBL/GenBank/DDBJ databases">
        <title>An alternative strategy for trypanosome survival in the mammalian bloodstream revealed through genome and transcriptome analysis of the ubiquitous bovine parasite Trypanosoma (Megatrypanum) theileri.</title>
        <authorList>
            <person name="Kelly S."/>
            <person name="Ivens A."/>
            <person name="Mott A."/>
            <person name="O'Neill E."/>
            <person name="Emms D."/>
            <person name="Macleod O."/>
            <person name="Voorheis P."/>
            <person name="Matthews J."/>
            <person name="Matthews K."/>
            <person name="Carrington M."/>
        </authorList>
    </citation>
    <scope>NUCLEOTIDE SEQUENCE [LARGE SCALE GENOMIC DNA]</scope>
    <source>
        <strain evidence="6">Edinburgh</strain>
    </source>
</reference>
<proteinExistence type="predicted"/>
<dbReference type="InterPro" id="IPR000571">
    <property type="entry name" value="Znf_CCCH"/>
</dbReference>
<feature type="zinc finger region" description="C3H1-type" evidence="4">
    <location>
        <begin position="34"/>
        <end position="62"/>
    </location>
</feature>
<dbReference type="OrthoDB" id="410307at2759"/>
<dbReference type="RefSeq" id="XP_028884920.1">
    <property type="nucleotide sequence ID" value="XM_029023724.1"/>
</dbReference>
<evidence type="ECO:0000313" key="6">
    <source>
        <dbReference type="EMBL" id="ORC90854.1"/>
    </source>
</evidence>
<dbReference type="Pfam" id="PF18044">
    <property type="entry name" value="zf-CCCH_4"/>
    <property type="match status" value="1"/>
</dbReference>
<dbReference type="SUPFAM" id="SSF90229">
    <property type="entry name" value="CCCH zinc finger"/>
    <property type="match status" value="1"/>
</dbReference>
<dbReference type="Gene3D" id="4.10.1000.10">
    <property type="entry name" value="Zinc finger, CCCH-type"/>
    <property type="match status" value="1"/>
</dbReference>
<dbReference type="GO" id="GO:0008270">
    <property type="term" value="F:zinc ion binding"/>
    <property type="evidence" value="ECO:0007669"/>
    <property type="project" value="UniProtKB-KW"/>
</dbReference>
<organism evidence="6 7">
    <name type="scientific">Trypanosoma theileri</name>
    <dbReference type="NCBI Taxonomy" id="67003"/>
    <lineage>
        <taxon>Eukaryota</taxon>
        <taxon>Discoba</taxon>
        <taxon>Euglenozoa</taxon>
        <taxon>Kinetoplastea</taxon>
        <taxon>Metakinetoplastina</taxon>
        <taxon>Trypanosomatida</taxon>
        <taxon>Trypanosomatidae</taxon>
        <taxon>Trypanosoma</taxon>
    </lineage>
</organism>
<dbReference type="AlphaFoldDB" id="A0A1X0P1M6"/>
<dbReference type="Proteomes" id="UP000192257">
    <property type="component" value="Unassembled WGS sequence"/>
</dbReference>
<keyword evidence="3 4" id="KW-0862">Zinc</keyword>
<dbReference type="PROSITE" id="PS50103">
    <property type="entry name" value="ZF_C3H1"/>
    <property type="match status" value="1"/>
</dbReference>
<keyword evidence="1 4" id="KW-0479">Metal-binding</keyword>
<dbReference type="VEuPathDB" id="TriTrypDB:TM35_000072780"/>
<evidence type="ECO:0000256" key="2">
    <source>
        <dbReference type="ARBA" id="ARBA00022771"/>
    </source>
</evidence>
<evidence type="ECO:0000259" key="5">
    <source>
        <dbReference type="PROSITE" id="PS50103"/>
    </source>
</evidence>
<protein>
    <submittedName>
        <fullName evidence="6">Zinc finger protein ZFP1</fullName>
    </submittedName>
</protein>
<dbReference type="SMART" id="SM00356">
    <property type="entry name" value="ZnF_C3H1"/>
    <property type="match status" value="1"/>
</dbReference>
<comment type="caution">
    <text evidence="6">The sequence shown here is derived from an EMBL/GenBank/DDBJ whole genome shotgun (WGS) entry which is preliminary data.</text>
</comment>
<keyword evidence="7" id="KW-1185">Reference proteome</keyword>
<feature type="domain" description="C3H1-type" evidence="5">
    <location>
        <begin position="34"/>
        <end position="62"/>
    </location>
</feature>
<evidence type="ECO:0000313" key="7">
    <source>
        <dbReference type="Proteomes" id="UP000192257"/>
    </source>
</evidence>
<evidence type="ECO:0000256" key="3">
    <source>
        <dbReference type="ARBA" id="ARBA00022833"/>
    </source>
</evidence>
<keyword evidence="2 4" id="KW-0863">Zinc-finger</keyword>
<dbReference type="InterPro" id="IPR036855">
    <property type="entry name" value="Znf_CCCH_sf"/>
</dbReference>
<dbReference type="InterPro" id="IPR041367">
    <property type="entry name" value="Znf-CCCH_4"/>
</dbReference>
<accession>A0A1X0P1M6</accession>